<dbReference type="Gene3D" id="1.10.1740.10">
    <property type="match status" value="1"/>
</dbReference>
<keyword evidence="2" id="KW-1185">Reference proteome</keyword>
<dbReference type="InterPro" id="IPR013325">
    <property type="entry name" value="RNA_pol_sigma_r2"/>
</dbReference>
<protein>
    <submittedName>
        <fullName evidence="1">Sigma-70 family RNA polymerase sigma factor</fullName>
    </submittedName>
</protein>
<organism evidence="1 2">
    <name type="scientific">Lacihabitans soyangensis</name>
    <dbReference type="NCBI Taxonomy" id="869394"/>
    <lineage>
        <taxon>Bacteria</taxon>
        <taxon>Pseudomonadati</taxon>
        <taxon>Bacteroidota</taxon>
        <taxon>Cytophagia</taxon>
        <taxon>Cytophagales</taxon>
        <taxon>Leadbetterellaceae</taxon>
        <taxon>Lacihabitans</taxon>
    </lineage>
</organism>
<dbReference type="InterPro" id="IPR013324">
    <property type="entry name" value="RNA_pol_sigma_r3/r4-like"/>
</dbReference>
<proteinExistence type="predicted"/>
<evidence type="ECO:0000313" key="2">
    <source>
        <dbReference type="Proteomes" id="UP001204144"/>
    </source>
</evidence>
<dbReference type="EMBL" id="RJUF01000194">
    <property type="protein sequence ID" value="MCP9766013.1"/>
    <property type="molecule type" value="Genomic_DNA"/>
</dbReference>
<accession>A0AAE3KVD1</accession>
<sequence length="146" mass="17056">MFASKYNLPQEDILDVYQDAFVALIENAEKGKLDGLNAELKTYLFSIGKYMIFGKLRKNKTDFVEIETLPDGLEWSEVDESDQQIGLLENSLKKLGDQCYKIVRLFYYEEKKLDEIMELLPYQSKDVLKSQKARCLKHLKEMLSKN</sequence>
<gene>
    <name evidence="1" type="ORF">EGI31_24005</name>
</gene>
<dbReference type="InterPro" id="IPR036388">
    <property type="entry name" value="WH-like_DNA-bd_sf"/>
</dbReference>
<dbReference type="NCBIfam" id="TIGR02937">
    <property type="entry name" value="sigma70-ECF"/>
    <property type="match status" value="1"/>
</dbReference>
<dbReference type="InterPro" id="IPR014284">
    <property type="entry name" value="RNA_pol_sigma-70_dom"/>
</dbReference>
<dbReference type="GO" id="GO:0003700">
    <property type="term" value="F:DNA-binding transcription factor activity"/>
    <property type="evidence" value="ECO:0007669"/>
    <property type="project" value="InterPro"/>
</dbReference>
<dbReference type="SUPFAM" id="SSF88659">
    <property type="entry name" value="Sigma3 and sigma4 domains of RNA polymerase sigma factors"/>
    <property type="match status" value="1"/>
</dbReference>
<dbReference type="Proteomes" id="UP001204144">
    <property type="component" value="Unassembled WGS sequence"/>
</dbReference>
<reference evidence="1 2" key="1">
    <citation type="submission" date="2018-11" db="EMBL/GenBank/DDBJ databases">
        <title>Novel bacteria species description.</title>
        <authorList>
            <person name="Han J.-H."/>
        </authorList>
    </citation>
    <scope>NUCLEOTIDE SEQUENCE [LARGE SCALE GENOMIC DNA]</scope>
    <source>
        <strain evidence="1 2">KCTC23259</strain>
    </source>
</reference>
<dbReference type="Gene3D" id="1.10.10.10">
    <property type="entry name" value="Winged helix-like DNA-binding domain superfamily/Winged helix DNA-binding domain"/>
    <property type="match status" value="1"/>
</dbReference>
<evidence type="ECO:0000313" key="1">
    <source>
        <dbReference type="EMBL" id="MCP9766013.1"/>
    </source>
</evidence>
<dbReference type="GO" id="GO:0006352">
    <property type="term" value="P:DNA-templated transcription initiation"/>
    <property type="evidence" value="ECO:0007669"/>
    <property type="project" value="InterPro"/>
</dbReference>
<name>A0AAE3KVD1_9BACT</name>
<dbReference type="SUPFAM" id="SSF88946">
    <property type="entry name" value="Sigma2 domain of RNA polymerase sigma factors"/>
    <property type="match status" value="1"/>
</dbReference>
<comment type="caution">
    <text evidence="1">The sequence shown here is derived from an EMBL/GenBank/DDBJ whole genome shotgun (WGS) entry which is preliminary data.</text>
</comment>
<dbReference type="AlphaFoldDB" id="A0AAE3KVD1"/>